<reference evidence="1 2" key="1">
    <citation type="submission" date="2023-09" db="EMBL/GenBank/DDBJ databases">
        <title>Complete Genome and Methylome dissection of Bacillus brevis NEB573 original source of BbsI restriction endonuclease.</title>
        <authorList>
            <person name="Fomenkov A."/>
            <person name="Roberts R.D."/>
        </authorList>
    </citation>
    <scope>NUCLEOTIDE SEQUENCE [LARGE SCALE GENOMIC DNA]</scope>
    <source>
        <strain evidence="1 2">NEB573</strain>
    </source>
</reference>
<evidence type="ECO:0000313" key="1">
    <source>
        <dbReference type="EMBL" id="WNC16556.1"/>
    </source>
</evidence>
<keyword evidence="1" id="KW-0436">Ligase</keyword>
<gene>
    <name evidence="1" type="ORF">RGB73_09610</name>
</gene>
<protein>
    <submittedName>
        <fullName evidence="1">Phenylacetate--CoA ligase family protein</fullName>
    </submittedName>
</protein>
<proteinExistence type="predicted"/>
<evidence type="ECO:0000313" key="2">
    <source>
        <dbReference type="Proteomes" id="UP001256827"/>
    </source>
</evidence>
<accession>A0ABY9T938</accession>
<dbReference type="RefSeq" id="WP_310771319.1">
    <property type="nucleotide sequence ID" value="NZ_CP134050.1"/>
</dbReference>
<dbReference type="EMBL" id="CP134050">
    <property type="protein sequence ID" value="WNC16556.1"/>
    <property type="molecule type" value="Genomic_DNA"/>
</dbReference>
<dbReference type="GO" id="GO:0016874">
    <property type="term" value="F:ligase activity"/>
    <property type="evidence" value="ECO:0007669"/>
    <property type="project" value="UniProtKB-KW"/>
</dbReference>
<dbReference type="PANTHER" id="PTHR36932">
    <property type="entry name" value="CAPSULAR POLYSACCHARIDE BIOSYNTHESIS PROTEIN"/>
    <property type="match status" value="1"/>
</dbReference>
<dbReference type="Gene3D" id="3.40.50.12780">
    <property type="entry name" value="N-terminal domain of ligase-like"/>
    <property type="match status" value="1"/>
</dbReference>
<organism evidence="1 2">
    <name type="scientific">Brevibacillus brevis</name>
    <name type="common">Bacillus brevis</name>
    <dbReference type="NCBI Taxonomy" id="1393"/>
    <lineage>
        <taxon>Bacteria</taxon>
        <taxon>Bacillati</taxon>
        <taxon>Bacillota</taxon>
        <taxon>Bacilli</taxon>
        <taxon>Bacillales</taxon>
        <taxon>Paenibacillaceae</taxon>
        <taxon>Brevibacillus</taxon>
    </lineage>
</organism>
<dbReference type="InterPro" id="IPR042099">
    <property type="entry name" value="ANL_N_sf"/>
</dbReference>
<dbReference type="InterPro" id="IPR053158">
    <property type="entry name" value="CapK_Type1_Caps_Biosynth"/>
</dbReference>
<dbReference type="PANTHER" id="PTHR36932:SF1">
    <property type="entry name" value="CAPSULAR POLYSACCHARIDE BIOSYNTHESIS PROTEIN"/>
    <property type="match status" value="1"/>
</dbReference>
<name>A0ABY9T938_BREBE</name>
<dbReference type="Proteomes" id="UP001256827">
    <property type="component" value="Chromosome"/>
</dbReference>
<keyword evidence="2" id="KW-1185">Reference proteome</keyword>
<sequence>MMAVTGFLIRHVHWPLMERLKENRTRHYMRDLQQAQGLPADQLLLRQRQKLGRLLAHAVRHVPAYASLAAEWDRGDTAPERFLQRIPVLDKTHFRLHADDYLAKGTPLSKLIGNRTGGSTGEPTRFYLDRPSVERYEAARFLGLSWHGIRIGDPCVMIWGSPLELNQQQERKYRWKERWLKNRLLLSAYELDERRLETQLTLIRRFRPAYLYGYASALHTLAEMMLKRGWTIEIPLRGVVSTAESLHEHQRQKIAAAFQAPVINEYGARDGGIIAYQCPEGRMHAFTENCYLEVVDPITKLPLYPGESGALLVTDLHNTVMPRLRYQLGDVAALSGEACSCGIGYPLLAAIDGREDDMFVSLSGQYVHGHYFNHIVRNMESFRTFQIIQHQPHSLSLKLVKEPGRFRRSDEDRLLAGIRTALGEVSVQVAYVDHIPPTSSGKIRYAIRECPLTSVQPME</sequence>
<dbReference type="SUPFAM" id="SSF56801">
    <property type="entry name" value="Acetyl-CoA synthetase-like"/>
    <property type="match status" value="1"/>
</dbReference>